<dbReference type="InterPro" id="IPR024604">
    <property type="entry name" value="GSG2_C"/>
</dbReference>
<dbReference type="AlphaFoldDB" id="C4V6Z5"/>
<evidence type="ECO:0000256" key="5">
    <source>
        <dbReference type="ARBA" id="ARBA00022777"/>
    </source>
</evidence>
<keyword evidence="3" id="KW-0808">Transferase</keyword>
<dbReference type="GO" id="GO:0005634">
    <property type="term" value="C:nucleus"/>
    <property type="evidence" value="ECO:0007669"/>
    <property type="project" value="TreeGrafter"/>
</dbReference>
<evidence type="ECO:0000256" key="6">
    <source>
        <dbReference type="ARBA" id="ARBA00022840"/>
    </source>
</evidence>
<sequence>MSKDRSFISHNKLLFSDQDNSFVANSSQNIIHYPVLDYNINLINDVMCKIFCIISDHTNIKRKDLSINYKNDGSFKKFLCTTISFIEYLEYICPILKITKPKTYDILNYVNNLFLNMKDKKLNYILSNVLDTLGHIPESCCWSQEIKKMCNFYKKNINYAFDIINENALVEYGHNLMYKDLLEPSDSFEGTPLKKRCLAKDKDIDIKNIFFDVPDVDLTSTTIFSDDESDNILIENNNNIFNNKSESNTTSNDLNKNSEVKQDVSFTNISVLTNCKKRSFMRQDITSQSYIEVYKEELDIKFLDFNDLPKNVKKVAEASFSEVYKVDDLIYKIVPMGICCDTKIEDFIREARILKILSKEKGIPVLKDVLIISGKYAPAYLQAWDDYGFVENPRPDFYEENQMYGVLVTEEGGVCLEFYKFKTVKEIQNILLEISSILSNLELKYSLEHRDLHWGNILVLDKNVKIIDFALSRLTFNEEIIFKNLNEISWIFDGDEKVDEQFGIYKKMNRLVDEDWSESNTLTTILWMKYLVRKLFDKIPRKKSISLRQVYLDYLEKCKSITEFYKILSFTKKDS</sequence>
<comment type="catalytic activity">
    <reaction evidence="7">
        <text>L-threonyl-[protein] + ATP = O-phospho-L-threonyl-[protein] + ADP + H(+)</text>
        <dbReference type="Rhea" id="RHEA:46608"/>
        <dbReference type="Rhea" id="RHEA-COMP:11060"/>
        <dbReference type="Rhea" id="RHEA-COMP:11605"/>
        <dbReference type="ChEBI" id="CHEBI:15378"/>
        <dbReference type="ChEBI" id="CHEBI:30013"/>
        <dbReference type="ChEBI" id="CHEBI:30616"/>
        <dbReference type="ChEBI" id="CHEBI:61977"/>
        <dbReference type="ChEBI" id="CHEBI:456216"/>
        <dbReference type="EC" id="2.7.11.1"/>
    </reaction>
</comment>
<dbReference type="KEGG" id="nce:NCER_100200"/>
<evidence type="ECO:0000313" key="11">
    <source>
        <dbReference type="Proteomes" id="UP000009082"/>
    </source>
</evidence>
<keyword evidence="4" id="KW-0547">Nucleotide-binding</keyword>
<dbReference type="OrthoDB" id="5327538at2759"/>
<dbReference type="Gene3D" id="1.10.510.10">
    <property type="entry name" value="Transferase(Phosphotransferase) domain 1"/>
    <property type="match status" value="1"/>
</dbReference>
<reference evidence="11" key="1">
    <citation type="journal article" date="2009" name="PLoS Pathog.">
        <title>Genomic analyses of the microsporidian Nosema ceranae, an emergent pathogen of honey bees.</title>
        <authorList>
            <person name="Cornman R.S."/>
            <person name="Chen Y.P."/>
            <person name="Schatz M.C."/>
            <person name="Street C."/>
            <person name="Zhao Y."/>
            <person name="Desany B."/>
            <person name="Egholm M."/>
            <person name="Hutchison S."/>
            <person name="Pettis J.S."/>
            <person name="Lipkin W.I."/>
            <person name="Evans J.D."/>
        </authorList>
    </citation>
    <scope>NUCLEOTIDE SEQUENCE [LARGE SCALE GENOMIC DNA]</scope>
    <source>
        <strain evidence="11">BRL01</strain>
    </source>
</reference>
<evidence type="ECO:0000313" key="10">
    <source>
        <dbReference type="EMBL" id="EEQ82998.1"/>
    </source>
</evidence>
<dbReference type="SUPFAM" id="SSF56112">
    <property type="entry name" value="Protein kinase-like (PK-like)"/>
    <property type="match status" value="1"/>
</dbReference>
<dbReference type="STRING" id="578460.C4V6Z5"/>
<organism evidence="11">
    <name type="scientific">Vairimorpha ceranae (strain BRL01)</name>
    <name type="common">Microsporidian parasite</name>
    <name type="synonym">Nosema ceranae</name>
    <dbReference type="NCBI Taxonomy" id="578460"/>
    <lineage>
        <taxon>Eukaryota</taxon>
        <taxon>Fungi</taxon>
        <taxon>Fungi incertae sedis</taxon>
        <taxon>Microsporidia</taxon>
        <taxon>Nosematidae</taxon>
        <taxon>Vairimorpha</taxon>
    </lineage>
</organism>
<dbReference type="PANTHER" id="PTHR24419">
    <property type="entry name" value="INTERLEUKIN-1 RECEPTOR-ASSOCIATED KINASE"/>
    <property type="match status" value="1"/>
</dbReference>
<evidence type="ECO:0000256" key="4">
    <source>
        <dbReference type="ARBA" id="ARBA00022741"/>
    </source>
</evidence>
<dbReference type="PROSITE" id="PS50011">
    <property type="entry name" value="PROTEIN_KINASE_DOM"/>
    <property type="match status" value="1"/>
</dbReference>
<evidence type="ECO:0000256" key="1">
    <source>
        <dbReference type="ARBA" id="ARBA00012513"/>
    </source>
</evidence>
<dbReference type="Gene3D" id="3.30.200.20">
    <property type="entry name" value="Phosphorylase Kinase, domain 1"/>
    <property type="match status" value="1"/>
</dbReference>
<dbReference type="InterPro" id="IPR011009">
    <property type="entry name" value="Kinase-like_dom_sf"/>
</dbReference>
<dbReference type="GO" id="GO:0005524">
    <property type="term" value="F:ATP binding"/>
    <property type="evidence" value="ECO:0007669"/>
    <property type="project" value="UniProtKB-KW"/>
</dbReference>
<dbReference type="Pfam" id="PF12330">
    <property type="entry name" value="Haspin_kinase"/>
    <property type="match status" value="1"/>
</dbReference>
<name>C4V6Z5_VAIC1</name>
<dbReference type="PANTHER" id="PTHR24419:SF18">
    <property type="entry name" value="SERINE_THREONINE-PROTEIN KINASE HASPIN"/>
    <property type="match status" value="1"/>
</dbReference>
<protein>
    <recommendedName>
        <fullName evidence="1">non-specific serine/threonine protein kinase</fullName>
        <ecNumber evidence="1">2.7.11.1</ecNumber>
    </recommendedName>
</protein>
<keyword evidence="2" id="KW-0723">Serine/threonine-protein kinase</keyword>
<dbReference type="InterPro" id="IPR000719">
    <property type="entry name" value="Prot_kinase_dom"/>
</dbReference>
<dbReference type="GO" id="GO:0000278">
    <property type="term" value="P:mitotic cell cycle"/>
    <property type="evidence" value="ECO:0007669"/>
    <property type="project" value="TreeGrafter"/>
</dbReference>
<evidence type="ECO:0000256" key="3">
    <source>
        <dbReference type="ARBA" id="ARBA00022679"/>
    </source>
</evidence>
<comment type="catalytic activity">
    <reaction evidence="8">
        <text>L-seryl-[protein] + ATP = O-phospho-L-seryl-[protein] + ADP + H(+)</text>
        <dbReference type="Rhea" id="RHEA:17989"/>
        <dbReference type="Rhea" id="RHEA-COMP:9863"/>
        <dbReference type="Rhea" id="RHEA-COMP:11604"/>
        <dbReference type="ChEBI" id="CHEBI:15378"/>
        <dbReference type="ChEBI" id="CHEBI:29999"/>
        <dbReference type="ChEBI" id="CHEBI:30616"/>
        <dbReference type="ChEBI" id="CHEBI:83421"/>
        <dbReference type="ChEBI" id="CHEBI:456216"/>
        <dbReference type="EC" id="2.7.11.1"/>
    </reaction>
</comment>
<evidence type="ECO:0000259" key="9">
    <source>
        <dbReference type="PROSITE" id="PS50011"/>
    </source>
</evidence>
<dbReference type="Proteomes" id="UP000009082">
    <property type="component" value="Unassembled WGS sequence"/>
</dbReference>
<dbReference type="GO" id="GO:0035556">
    <property type="term" value="P:intracellular signal transduction"/>
    <property type="evidence" value="ECO:0007669"/>
    <property type="project" value="TreeGrafter"/>
</dbReference>
<accession>C4V6Z5</accession>
<dbReference type="InParanoid" id="C4V6Z5"/>
<dbReference type="VEuPathDB" id="MicrosporidiaDB:NCER_100200"/>
<gene>
    <name evidence="10" type="ORF">NCER_100200</name>
</gene>
<evidence type="ECO:0000256" key="7">
    <source>
        <dbReference type="ARBA" id="ARBA00047899"/>
    </source>
</evidence>
<dbReference type="SMART" id="SM01331">
    <property type="entry name" value="DUF3635"/>
    <property type="match status" value="1"/>
</dbReference>
<dbReference type="GO" id="GO:0072354">
    <property type="term" value="F:histone H3T3 kinase activity"/>
    <property type="evidence" value="ECO:0007669"/>
    <property type="project" value="TreeGrafter"/>
</dbReference>
<proteinExistence type="predicted"/>
<dbReference type="EMBL" id="ACOL01000008">
    <property type="protein sequence ID" value="EEQ82998.1"/>
    <property type="molecule type" value="Genomic_DNA"/>
</dbReference>
<keyword evidence="6" id="KW-0067">ATP-binding</keyword>
<dbReference type="GO" id="GO:0005737">
    <property type="term" value="C:cytoplasm"/>
    <property type="evidence" value="ECO:0007669"/>
    <property type="project" value="TreeGrafter"/>
</dbReference>
<evidence type="ECO:0000256" key="8">
    <source>
        <dbReference type="ARBA" id="ARBA00048679"/>
    </source>
</evidence>
<evidence type="ECO:0000256" key="2">
    <source>
        <dbReference type="ARBA" id="ARBA00022527"/>
    </source>
</evidence>
<dbReference type="HOGENOM" id="CLU_474143_0_0_1"/>
<keyword evidence="5" id="KW-0418">Kinase</keyword>
<feature type="domain" description="Protein kinase" evidence="9">
    <location>
        <begin position="309"/>
        <end position="575"/>
    </location>
</feature>
<dbReference type="EC" id="2.7.11.1" evidence="1"/>